<keyword evidence="5 8" id="KW-0732">Signal</keyword>
<dbReference type="KEGG" id="lcm:102366371"/>
<accession>H3BHE1</accession>
<feature type="chain" id="PRO_5003580507" description="NPC intracellular cholesterol transporter 2" evidence="8">
    <location>
        <begin position="19"/>
        <end position="148"/>
    </location>
</feature>
<reference evidence="10" key="2">
    <citation type="submission" date="2025-08" db="UniProtKB">
        <authorList>
            <consortium name="Ensembl"/>
        </authorList>
    </citation>
    <scope>IDENTIFICATION</scope>
</reference>
<dbReference type="eggNOG" id="KOG4063">
    <property type="taxonomic scope" value="Eukaryota"/>
</dbReference>
<dbReference type="SUPFAM" id="SSF81296">
    <property type="entry name" value="E set domains"/>
    <property type="match status" value="1"/>
</dbReference>
<dbReference type="Pfam" id="PF02221">
    <property type="entry name" value="E1_DerP2_DerF2"/>
    <property type="match status" value="1"/>
</dbReference>
<evidence type="ECO:0000259" key="9">
    <source>
        <dbReference type="SMART" id="SM00737"/>
    </source>
</evidence>
<dbReference type="CDD" id="cd00916">
    <property type="entry name" value="Npc2_like"/>
    <property type="match status" value="1"/>
</dbReference>
<comment type="similarity">
    <text evidence="2">Belongs to the NPC2 family.</text>
</comment>
<dbReference type="SMART" id="SM00737">
    <property type="entry name" value="ML"/>
    <property type="match status" value="1"/>
</dbReference>
<evidence type="ECO:0000256" key="3">
    <source>
        <dbReference type="ARBA" id="ARBA00021477"/>
    </source>
</evidence>
<feature type="signal peptide" evidence="8">
    <location>
        <begin position="1"/>
        <end position="18"/>
    </location>
</feature>
<evidence type="ECO:0000256" key="8">
    <source>
        <dbReference type="SAM" id="SignalP"/>
    </source>
</evidence>
<dbReference type="EMBL" id="AFYH01003337">
    <property type="status" value="NOT_ANNOTATED_CDS"/>
    <property type="molecule type" value="Genomic_DNA"/>
</dbReference>
<dbReference type="Gene3D" id="2.60.40.770">
    <property type="match status" value="1"/>
</dbReference>
<dbReference type="FunCoup" id="H3BHE1">
    <property type="interactions" value="769"/>
</dbReference>
<dbReference type="STRING" id="7897.ENSLACP00000021312"/>
<dbReference type="GeneID" id="102366371"/>
<dbReference type="FunFam" id="2.60.40.770:FF:000001">
    <property type="entry name" value="NPC intracellular cholesterol transporter 2"/>
    <property type="match status" value="1"/>
</dbReference>
<evidence type="ECO:0000256" key="6">
    <source>
        <dbReference type="ARBA" id="ARBA00023157"/>
    </source>
</evidence>
<dbReference type="HOGENOM" id="CLU_109192_1_0_1"/>
<keyword evidence="11" id="KW-1185">Reference proteome</keyword>
<feature type="domain" description="MD-2-related lipid-recognition" evidence="9">
    <location>
        <begin position="23"/>
        <end position="144"/>
    </location>
</feature>
<reference evidence="11" key="1">
    <citation type="submission" date="2011-08" db="EMBL/GenBank/DDBJ databases">
        <title>The draft genome of Latimeria chalumnae.</title>
        <authorList>
            <person name="Di Palma F."/>
            <person name="Alfoldi J."/>
            <person name="Johnson J."/>
            <person name="Berlin A."/>
            <person name="Gnerre S."/>
            <person name="Jaffe D."/>
            <person name="MacCallum I."/>
            <person name="Young S."/>
            <person name="Walker B.J."/>
            <person name="Lander E."/>
            <person name="Lindblad-Toh K."/>
        </authorList>
    </citation>
    <scope>NUCLEOTIDE SEQUENCE [LARGE SCALE GENOMIC DNA]</scope>
    <source>
        <strain evidence="11">Wild caught</strain>
    </source>
</reference>
<keyword evidence="4" id="KW-0964">Secreted</keyword>
<evidence type="ECO:0000256" key="5">
    <source>
        <dbReference type="ARBA" id="ARBA00022729"/>
    </source>
</evidence>
<dbReference type="GO" id="GO:0015485">
    <property type="term" value="F:cholesterol binding"/>
    <property type="evidence" value="ECO:0007669"/>
    <property type="project" value="TreeGrafter"/>
</dbReference>
<dbReference type="InterPro" id="IPR003172">
    <property type="entry name" value="ML_dom"/>
</dbReference>
<evidence type="ECO:0000256" key="1">
    <source>
        <dbReference type="ARBA" id="ARBA00004613"/>
    </source>
</evidence>
<dbReference type="EMBL" id="AFYH01003335">
    <property type="status" value="NOT_ANNOTATED_CDS"/>
    <property type="molecule type" value="Genomic_DNA"/>
</dbReference>
<dbReference type="GO" id="GO:0032367">
    <property type="term" value="P:intracellular cholesterol transport"/>
    <property type="evidence" value="ECO:0007669"/>
    <property type="project" value="InterPro"/>
</dbReference>
<name>H3BHE1_LATCH</name>
<evidence type="ECO:0000256" key="4">
    <source>
        <dbReference type="ARBA" id="ARBA00022525"/>
    </source>
</evidence>
<evidence type="ECO:0000256" key="2">
    <source>
        <dbReference type="ARBA" id="ARBA00006370"/>
    </source>
</evidence>
<evidence type="ECO:0000313" key="11">
    <source>
        <dbReference type="Proteomes" id="UP000008672"/>
    </source>
</evidence>
<dbReference type="GO" id="GO:0033344">
    <property type="term" value="P:cholesterol efflux"/>
    <property type="evidence" value="ECO:0007669"/>
    <property type="project" value="TreeGrafter"/>
</dbReference>
<dbReference type="OrthoDB" id="6489092at2759"/>
<dbReference type="AlphaFoldDB" id="H3BHE1"/>
<dbReference type="GeneTree" id="ENSGT00390000006223"/>
<reference evidence="10" key="3">
    <citation type="submission" date="2025-09" db="UniProtKB">
        <authorList>
            <consortium name="Ensembl"/>
        </authorList>
    </citation>
    <scope>IDENTIFICATION</scope>
</reference>
<dbReference type="Ensembl" id="ENSLACT00000021453.2">
    <property type="protein sequence ID" value="ENSLACP00000021312.2"/>
    <property type="gene ID" value="ENSLACG00000018729.2"/>
</dbReference>
<dbReference type="EMBL" id="AFYH01003336">
    <property type="status" value="NOT_ANNOTATED_CDS"/>
    <property type="molecule type" value="Genomic_DNA"/>
</dbReference>
<gene>
    <name evidence="10" type="primary">NPC2</name>
</gene>
<evidence type="ECO:0000313" key="10">
    <source>
        <dbReference type="Ensembl" id="ENSLACP00000021312.2"/>
    </source>
</evidence>
<dbReference type="Bgee" id="ENSLACG00000018729">
    <property type="expression patterns" value="Expressed in pelvic fin and 6 other cell types or tissues"/>
</dbReference>
<dbReference type="PANTHER" id="PTHR11306">
    <property type="entry name" value="NIEMANN PICK TYPE C2 PROTEIN NPC2-RELATED"/>
    <property type="match status" value="1"/>
</dbReference>
<dbReference type="InterPro" id="IPR033916">
    <property type="entry name" value="ML_Npc2-like"/>
</dbReference>
<dbReference type="InParanoid" id="H3BHE1"/>
<sequence>MILQTALLFLALVSVTLSEPVKFKDCGSQVGDIKMVEISPCPKMPCELRKGQTYHVNATFSSSAQSTNSKAIVHGILAGVPIPFPIPNSDGCKSGIVCPIKPGEVYHYLNELPVKKEYPSIKLVVKWELKDDHQRDFFCWEIPVIITD</sequence>
<proteinExistence type="inferred from homology"/>
<organism evidence="10 11">
    <name type="scientific">Latimeria chalumnae</name>
    <name type="common">Coelacanth</name>
    <dbReference type="NCBI Taxonomy" id="7897"/>
    <lineage>
        <taxon>Eukaryota</taxon>
        <taxon>Metazoa</taxon>
        <taxon>Chordata</taxon>
        <taxon>Craniata</taxon>
        <taxon>Vertebrata</taxon>
        <taxon>Euteleostomi</taxon>
        <taxon>Coelacanthiformes</taxon>
        <taxon>Coelacanthidae</taxon>
        <taxon>Latimeria</taxon>
    </lineage>
</organism>
<evidence type="ECO:0000256" key="7">
    <source>
        <dbReference type="ARBA" id="ARBA00032516"/>
    </source>
</evidence>
<dbReference type="GO" id="GO:0005576">
    <property type="term" value="C:extracellular region"/>
    <property type="evidence" value="ECO:0007669"/>
    <property type="project" value="UniProtKB-SubCell"/>
</dbReference>
<dbReference type="OMA" id="QNLFCWE"/>
<dbReference type="InterPro" id="IPR039670">
    <property type="entry name" value="NPC2-like"/>
</dbReference>
<dbReference type="Proteomes" id="UP000008672">
    <property type="component" value="Unassembled WGS sequence"/>
</dbReference>
<dbReference type="InterPro" id="IPR014756">
    <property type="entry name" value="Ig_E-set"/>
</dbReference>
<dbReference type="PANTHER" id="PTHR11306:SF68">
    <property type="entry name" value="NPC INTRACELLULAR CHOLESTEROL TRANSPORTER 2"/>
    <property type="match status" value="1"/>
</dbReference>
<comment type="subcellular location">
    <subcellularLocation>
        <location evidence="1">Secreted</location>
    </subcellularLocation>
</comment>
<protein>
    <recommendedName>
        <fullName evidence="3">NPC intracellular cholesterol transporter 2</fullName>
    </recommendedName>
    <alternativeName>
        <fullName evidence="7">Epididymal secretory protein E1</fullName>
    </alternativeName>
</protein>
<keyword evidence="6" id="KW-1015">Disulfide bond</keyword>